<keyword evidence="3" id="KW-0949">S-adenosyl-L-methionine</keyword>
<evidence type="ECO:0000256" key="5">
    <source>
        <dbReference type="ARBA" id="ARBA00023004"/>
    </source>
</evidence>
<evidence type="ECO:0000256" key="2">
    <source>
        <dbReference type="ARBA" id="ARBA00022485"/>
    </source>
</evidence>
<dbReference type="InterPro" id="IPR012839">
    <property type="entry name" value="Organic_radical_activase"/>
</dbReference>
<evidence type="ECO:0000313" key="9">
    <source>
        <dbReference type="Proteomes" id="UP000254051"/>
    </source>
</evidence>
<dbReference type="PROSITE" id="PS51918">
    <property type="entry name" value="RADICAL_SAM"/>
    <property type="match status" value="1"/>
</dbReference>
<keyword evidence="5" id="KW-0408">Iron</keyword>
<name>A0A316A1K4_9FIRM</name>
<organism evidence="8 9">
    <name type="scientific">Faecalicatena contorta</name>
    <dbReference type="NCBI Taxonomy" id="39482"/>
    <lineage>
        <taxon>Bacteria</taxon>
        <taxon>Bacillati</taxon>
        <taxon>Bacillota</taxon>
        <taxon>Clostridia</taxon>
        <taxon>Lachnospirales</taxon>
        <taxon>Lachnospiraceae</taxon>
        <taxon>Faecalicatena</taxon>
    </lineage>
</organism>
<proteinExistence type="predicted"/>
<dbReference type="Pfam" id="PF04055">
    <property type="entry name" value="Radical_SAM"/>
    <property type="match status" value="1"/>
</dbReference>
<reference evidence="9" key="1">
    <citation type="submission" date="2017-07" db="EMBL/GenBank/DDBJ databases">
        <authorList>
            <person name="Varghese N."/>
            <person name="Submissions S."/>
        </authorList>
    </citation>
    <scope>NUCLEOTIDE SEQUENCE [LARGE SCALE GENOMIC DNA]</scope>
    <source>
        <strain evidence="9">NLAE-zl-C134</strain>
    </source>
</reference>
<dbReference type="AlphaFoldDB" id="A0A316A1K4"/>
<keyword evidence="2" id="KW-0004">4Fe-4S</keyword>
<sequence>MMGKVLRIEKTSIYDGEGMRTVVFLLGCPLQCKWCSTPESQNSACQNLYGKEMSAEEIVDEVSKDEIFFFHSNGGLTLSGGEILQQPDFCMEILKECRYRGISTAIETSFYGKYDYIQSLLPFLDELYLDIKVMDRKKHKSYTGVYNDLILDNILKLQKESWHGNIHIRIPCIPTVNMDEENIKDTALFCKDIPGLVDIELLPYHRLGLETYRKLNLEYALKDIKAPDAEELKTVAALLRKILPQTTIKIKGELYHP</sequence>
<evidence type="ECO:0000259" key="7">
    <source>
        <dbReference type="PROSITE" id="PS51918"/>
    </source>
</evidence>
<dbReference type="SFLD" id="SFLDG01066">
    <property type="entry name" value="organic_radical-activating_enz"/>
    <property type="match status" value="1"/>
</dbReference>
<evidence type="ECO:0000256" key="3">
    <source>
        <dbReference type="ARBA" id="ARBA00022691"/>
    </source>
</evidence>
<comment type="cofactor">
    <cofactor evidence="1">
        <name>[4Fe-4S] cluster</name>
        <dbReference type="ChEBI" id="CHEBI:49883"/>
    </cofactor>
</comment>
<evidence type="ECO:0000256" key="6">
    <source>
        <dbReference type="ARBA" id="ARBA00023014"/>
    </source>
</evidence>
<dbReference type="OrthoDB" id="9782387at2"/>
<dbReference type="SUPFAM" id="SSF102114">
    <property type="entry name" value="Radical SAM enzymes"/>
    <property type="match status" value="1"/>
</dbReference>
<dbReference type="GO" id="GO:0051539">
    <property type="term" value="F:4 iron, 4 sulfur cluster binding"/>
    <property type="evidence" value="ECO:0007669"/>
    <property type="project" value="UniProtKB-KW"/>
</dbReference>
<dbReference type="InterPro" id="IPR058240">
    <property type="entry name" value="rSAM_sf"/>
</dbReference>
<evidence type="ECO:0000313" key="8">
    <source>
        <dbReference type="EMBL" id="SUQ12995.1"/>
    </source>
</evidence>
<dbReference type="NCBIfam" id="TIGR02494">
    <property type="entry name" value="PFLE_PFLC"/>
    <property type="match status" value="1"/>
</dbReference>
<accession>A0A316A1K4</accession>
<dbReference type="Proteomes" id="UP000254051">
    <property type="component" value="Unassembled WGS sequence"/>
</dbReference>
<dbReference type="EMBL" id="UHJJ01000002">
    <property type="protein sequence ID" value="SUQ12995.1"/>
    <property type="molecule type" value="Genomic_DNA"/>
</dbReference>
<gene>
    <name evidence="8" type="ORF">SAMN05216529_102212</name>
</gene>
<dbReference type="Gene3D" id="3.20.20.70">
    <property type="entry name" value="Aldolase class I"/>
    <property type="match status" value="1"/>
</dbReference>
<dbReference type="PANTHER" id="PTHR30352:SF4">
    <property type="entry name" value="PYRUVATE FORMATE-LYASE 2-ACTIVATING ENZYME"/>
    <property type="match status" value="1"/>
</dbReference>
<keyword evidence="9" id="KW-1185">Reference proteome</keyword>
<dbReference type="GO" id="GO:0016829">
    <property type="term" value="F:lyase activity"/>
    <property type="evidence" value="ECO:0007669"/>
    <property type="project" value="UniProtKB-KW"/>
</dbReference>
<keyword evidence="6" id="KW-0411">Iron-sulfur</keyword>
<keyword evidence="4" id="KW-0479">Metal-binding</keyword>
<protein>
    <submittedName>
        <fullName evidence="8">Pyruvate formate lyase activating enzyme</fullName>
    </submittedName>
</protein>
<dbReference type="GO" id="GO:0046872">
    <property type="term" value="F:metal ion binding"/>
    <property type="evidence" value="ECO:0007669"/>
    <property type="project" value="UniProtKB-KW"/>
</dbReference>
<keyword evidence="8" id="KW-0456">Lyase</keyword>
<dbReference type="InterPro" id="IPR013785">
    <property type="entry name" value="Aldolase_TIM"/>
</dbReference>
<evidence type="ECO:0000256" key="1">
    <source>
        <dbReference type="ARBA" id="ARBA00001966"/>
    </source>
</evidence>
<dbReference type="PANTHER" id="PTHR30352">
    <property type="entry name" value="PYRUVATE FORMATE-LYASE-ACTIVATING ENZYME"/>
    <property type="match status" value="1"/>
</dbReference>
<dbReference type="InterPro" id="IPR034457">
    <property type="entry name" value="Organic_radical-activating"/>
</dbReference>
<dbReference type="CDD" id="cd01335">
    <property type="entry name" value="Radical_SAM"/>
    <property type="match status" value="1"/>
</dbReference>
<dbReference type="SFLD" id="SFLDS00029">
    <property type="entry name" value="Radical_SAM"/>
    <property type="match status" value="1"/>
</dbReference>
<dbReference type="PIRSF" id="PIRSF000371">
    <property type="entry name" value="PFL_act_enz"/>
    <property type="match status" value="1"/>
</dbReference>
<evidence type="ECO:0000256" key="4">
    <source>
        <dbReference type="ARBA" id="ARBA00022723"/>
    </source>
</evidence>
<feature type="domain" description="Radical SAM core" evidence="7">
    <location>
        <begin position="14"/>
        <end position="243"/>
    </location>
</feature>
<dbReference type="GO" id="GO:0016491">
    <property type="term" value="F:oxidoreductase activity"/>
    <property type="evidence" value="ECO:0007669"/>
    <property type="project" value="InterPro"/>
</dbReference>
<dbReference type="InterPro" id="IPR007197">
    <property type="entry name" value="rSAM"/>
</dbReference>
<keyword evidence="8" id="KW-0670">Pyruvate</keyword>